<dbReference type="AlphaFoldDB" id="A0A644X817"/>
<dbReference type="EMBL" id="VSSQ01001952">
    <property type="protein sequence ID" value="MPM12302.1"/>
    <property type="molecule type" value="Genomic_DNA"/>
</dbReference>
<proteinExistence type="predicted"/>
<organism evidence="1">
    <name type="scientific">bioreactor metagenome</name>
    <dbReference type="NCBI Taxonomy" id="1076179"/>
    <lineage>
        <taxon>unclassified sequences</taxon>
        <taxon>metagenomes</taxon>
        <taxon>ecological metagenomes</taxon>
    </lineage>
</organism>
<sequence>MLTADDNDVRVLTSAVRGNVASEMLMIPVVCLNASWPLTHAGFGQACRFGIPGDKDLDRYHFRDSEYL</sequence>
<protein>
    <submittedName>
        <fullName evidence="1">Uncharacterized protein</fullName>
    </submittedName>
</protein>
<accession>A0A644X817</accession>
<evidence type="ECO:0000313" key="1">
    <source>
        <dbReference type="EMBL" id="MPM12302.1"/>
    </source>
</evidence>
<comment type="caution">
    <text evidence="1">The sequence shown here is derived from an EMBL/GenBank/DDBJ whole genome shotgun (WGS) entry which is preliminary data.</text>
</comment>
<gene>
    <name evidence="1" type="ORF">SDC9_58654</name>
</gene>
<reference evidence="1" key="1">
    <citation type="submission" date="2019-08" db="EMBL/GenBank/DDBJ databases">
        <authorList>
            <person name="Kucharzyk K."/>
            <person name="Murdoch R.W."/>
            <person name="Higgins S."/>
            <person name="Loffler F."/>
        </authorList>
    </citation>
    <scope>NUCLEOTIDE SEQUENCE</scope>
</reference>
<name>A0A644X817_9ZZZZ</name>